<protein>
    <submittedName>
        <fullName evidence="3">Spore coat protein</fullName>
    </submittedName>
</protein>
<proteinExistence type="predicted"/>
<feature type="chain" id="PRO_5012488183" evidence="2">
    <location>
        <begin position="26"/>
        <end position="574"/>
    </location>
</feature>
<dbReference type="AlphaFoldDB" id="A0A220MQL1"/>
<feature type="signal peptide" evidence="2">
    <location>
        <begin position="1"/>
        <end position="25"/>
    </location>
</feature>
<gene>
    <name evidence="3" type="ORF">BP422_28460</name>
</gene>
<keyword evidence="2" id="KW-0732">Signal</keyword>
<dbReference type="InterPro" id="IPR014867">
    <property type="entry name" value="Spore_coat_CotH_CotH2/3/7"/>
</dbReference>
<organism evidence="3 4">
    <name type="scientific">Brevibacillus formosus</name>
    <dbReference type="NCBI Taxonomy" id="54913"/>
    <lineage>
        <taxon>Bacteria</taxon>
        <taxon>Bacillati</taxon>
        <taxon>Bacillota</taxon>
        <taxon>Bacilli</taxon>
        <taxon>Bacillales</taxon>
        <taxon>Paenibacillaceae</taxon>
        <taxon>Brevibacillus</taxon>
    </lineage>
</organism>
<dbReference type="Proteomes" id="UP000197781">
    <property type="component" value="Chromosome"/>
</dbReference>
<dbReference type="RefSeq" id="WP_088910548.1">
    <property type="nucleotide sequence ID" value="NZ_CP018145.1"/>
</dbReference>
<evidence type="ECO:0000256" key="2">
    <source>
        <dbReference type="SAM" id="SignalP"/>
    </source>
</evidence>
<dbReference type="KEGG" id="bfm:BP422_28460"/>
<evidence type="ECO:0000313" key="4">
    <source>
        <dbReference type="Proteomes" id="UP000197781"/>
    </source>
</evidence>
<name>A0A220MQL1_9BACL</name>
<dbReference type="InterPro" id="IPR013783">
    <property type="entry name" value="Ig-like_fold"/>
</dbReference>
<dbReference type="EMBL" id="CP018145">
    <property type="protein sequence ID" value="ASJ57085.1"/>
    <property type="molecule type" value="Genomic_DNA"/>
</dbReference>
<accession>A0A220MQL1</accession>
<evidence type="ECO:0000256" key="1">
    <source>
        <dbReference type="SAM" id="MobiDB-lite"/>
    </source>
</evidence>
<dbReference type="PANTHER" id="PTHR40050:SF1">
    <property type="entry name" value="INNER SPORE COAT PROTEIN H"/>
    <property type="match status" value="1"/>
</dbReference>
<keyword evidence="3" id="KW-0167">Capsid protein</keyword>
<dbReference type="PANTHER" id="PTHR40050">
    <property type="entry name" value="INNER SPORE COAT PROTEIN H"/>
    <property type="match status" value="1"/>
</dbReference>
<dbReference type="Pfam" id="PF08757">
    <property type="entry name" value="CotH"/>
    <property type="match status" value="1"/>
</dbReference>
<sequence length="574" mass="66790">MKKKRFMLSLLVALGVVSTGCTQDASEQPVSDNPPATSQVAPTQQMNKGLIENRSVYDQDVDGSIVHLYVTIVNEENSKLKTTTFTELNLAPSGRNEKGEDLQAKVIMQEGTSEGPTQGYFGFGETRANGTIELRGESSRRAEQKSYKIRLFDSAGYWRDQRNINLSKHKSDMTRVRQKLSFDYFEQMPNMTSLRTQFVQVKIKDLTKKNPDRDFVDYGLFTQIEQPNKTFLQAHGLDRNGNLYKAIDFEFHRYEDQIKLATDPTYDKKAFDKILEIKGSENHEKLIAMLEDLHNPAMNTQDFLDKHFDRENYYTWLASNLLMGNHDAAVHNFYLYSPSNSNKWYFLPWDYDSTWGFFEEELKRSPEKGLGQWQVGLSNYWVSNLHRRIFKDPENIKALNEKVEEVSKIITKEQTEKYLKSYYPIVSKYVLQQPDLYNLPLDVSYFHNEQALLSGEPERNKKRYYERQENPMPFFMGEPRKEGDKLIFSWDHSYDLQGDDLTYDFAVSYDPAFTKIHAQAKGLTGVQYTINDPGKGRFFWRVIVRDSKGNTQTAFDRVEPEDAIYHGVKEFVLK</sequence>
<dbReference type="PROSITE" id="PS51257">
    <property type="entry name" value="PROKAR_LIPOPROTEIN"/>
    <property type="match status" value="1"/>
</dbReference>
<feature type="region of interest" description="Disordered" evidence="1">
    <location>
        <begin position="23"/>
        <end position="42"/>
    </location>
</feature>
<evidence type="ECO:0000313" key="3">
    <source>
        <dbReference type="EMBL" id="ASJ57085.1"/>
    </source>
</evidence>
<dbReference type="Gene3D" id="2.60.40.10">
    <property type="entry name" value="Immunoglobulins"/>
    <property type="match status" value="1"/>
</dbReference>
<keyword evidence="3" id="KW-0946">Virion</keyword>
<reference evidence="3 4" key="1">
    <citation type="submission" date="2016-11" db="EMBL/GenBank/DDBJ databases">
        <authorList>
            <person name="Jaros S."/>
            <person name="Januszkiewicz K."/>
            <person name="Wedrychowicz H."/>
        </authorList>
    </citation>
    <scope>NUCLEOTIDE SEQUENCE [LARGE SCALE GENOMIC DNA]</scope>
    <source>
        <strain evidence="3 4">NF2</strain>
    </source>
</reference>